<dbReference type="PANTHER" id="PTHR43433">
    <property type="entry name" value="HYDROLASE, ALPHA/BETA FOLD FAMILY PROTEIN"/>
    <property type="match status" value="1"/>
</dbReference>
<accession>A0AAV3U9T6</accession>
<evidence type="ECO:0000313" key="3">
    <source>
        <dbReference type="Proteomes" id="UP001409585"/>
    </source>
</evidence>
<evidence type="ECO:0000259" key="1">
    <source>
        <dbReference type="Pfam" id="PF00561"/>
    </source>
</evidence>
<keyword evidence="2" id="KW-0378">Hydrolase</keyword>
<dbReference type="Gene3D" id="3.40.50.1820">
    <property type="entry name" value="alpha/beta hydrolase"/>
    <property type="match status" value="1"/>
</dbReference>
<dbReference type="RefSeq" id="WP_345428050.1">
    <property type="nucleotide sequence ID" value="NZ_AP031496.1"/>
</dbReference>
<dbReference type="InterPro" id="IPR000073">
    <property type="entry name" value="AB_hydrolase_1"/>
</dbReference>
<dbReference type="AlphaFoldDB" id="A0AAV3U9T6"/>
<organism evidence="2 3">
    <name type="scientific">Halioxenophilus aromaticivorans</name>
    <dbReference type="NCBI Taxonomy" id="1306992"/>
    <lineage>
        <taxon>Bacteria</taxon>
        <taxon>Pseudomonadati</taxon>
        <taxon>Pseudomonadota</taxon>
        <taxon>Gammaproteobacteria</taxon>
        <taxon>Alteromonadales</taxon>
        <taxon>Alteromonadaceae</taxon>
        <taxon>Halioxenophilus</taxon>
    </lineage>
</organism>
<protein>
    <submittedName>
        <fullName evidence="2">Alpha/beta hydrolase</fullName>
    </submittedName>
</protein>
<reference evidence="3" key="1">
    <citation type="journal article" date="2019" name="Int. J. Syst. Evol. Microbiol.">
        <title>The Global Catalogue of Microorganisms (GCM) 10K type strain sequencing project: providing services to taxonomists for standard genome sequencing and annotation.</title>
        <authorList>
            <consortium name="The Broad Institute Genomics Platform"/>
            <consortium name="The Broad Institute Genome Sequencing Center for Infectious Disease"/>
            <person name="Wu L."/>
            <person name="Ma J."/>
        </authorList>
    </citation>
    <scope>NUCLEOTIDE SEQUENCE [LARGE SCALE GENOMIC DNA]</scope>
    <source>
        <strain evidence="3">JCM 19134</strain>
    </source>
</reference>
<sequence>MATFNEVDCWFTTPQDLTAQCGQLVVPGALQSYRLPVVILNASLGSNQQPLLYLGGGPGAGLGLTEDAINSWFGWYRQQGLQAPLVLMDYRSTGLAQPNFRCSPFEAAYLTSLIQPQTQVGNELYQATKQCLDIWHSRLFAPEDFTSQAMAQDYLQLLDALGVDEASIYAVSYGTRVAMALAGRASSRVAAMVLDSPVNLAKTGVNYWPTKFTNALSNYFSHCNMADSCAVTLAQLQRYLSLLAQSPRIVEIKRWDEPGTWRVQVGDSLLLDSFYSGLYSPNQQSRFEFIQQALATSELEAKPAELKELAKIIEPQINQALDSSFNYFVYYANQCLENPPYDPAVYQPSQQQSIWRQYLGYEAELSVCNLFKPQHLQRHEAPLSTPTVLLSGLLDPITPFADSELLLNQFKGGQLAGFTDAGHGVLNRTECLRGRLPKLLNPQTDTALLLSTCADVHLSSHQ</sequence>
<dbReference type="EMBL" id="BAABLX010000080">
    <property type="protein sequence ID" value="GAA4961235.1"/>
    <property type="molecule type" value="Genomic_DNA"/>
</dbReference>
<feature type="domain" description="AB hydrolase-1" evidence="1">
    <location>
        <begin position="50"/>
        <end position="424"/>
    </location>
</feature>
<dbReference type="InterPro" id="IPR029058">
    <property type="entry name" value="AB_hydrolase_fold"/>
</dbReference>
<comment type="caution">
    <text evidence="2">The sequence shown here is derived from an EMBL/GenBank/DDBJ whole genome shotgun (WGS) entry which is preliminary data.</text>
</comment>
<name>A0AAV3U9T6_9ALTE</name>
<dbReference type="GO" id="GO:0016787">
    <property type="term" value="F:hydrolase activity"/>
    <property type="evidence" value="ECO:0007669"/>
    <property type="project" value="UniProtKB-KW"/>
</dbReference>
<dbReference type="Proteomes" id="UP001409585">
    <property type="component" value="Unassembled WGS sequence"/>
</dbReference>
<dbReference type="SUPFAM" id="SSF53474">
    <property type="entry name" value="alpha/beta-Hydrolases"/>
    <property type="match status" value="1"/>
</dbReference>
<dbReference type="PANTHER" id="PTHR43433:SF5">
    <property type="entry name" value="AB HYDROLASE-1 DOMAIN-CONTAINING PROTEIN"/>
    <property type="match status" value="1"/>
</dbReference>
<dbReference type="Pfam" id="PF00561">
    <property type="entry name" value="Abhydrolase_1"/>
    <property type="match status" value="1"/>
</dbReference>
<gene>
    <name evidence="2" type="ORF">GCM10025791_48420</name>
</gene>
<proteinExistence type="predicted"/>
<keyword evidence="3" id="KW-1185">Reference proteome</keyword>
<evidence type="ECO:0000313" key="2">
    <source>
        <dbReference type="EMBL" id="GAA4961235.1"/>
    </source>
</evidence>
<dbReference type="InterPro" id="IPR050471">
    <property type="entry name" value="AB_hydrolase"/>
</dbReference>